<dbReference type="EMBL" id="HBUF01562103">
    <property type="protein sequence ID" value="CAG6762872.1"/>
    <property type="molecule type" value="Transcribed_RNA"/>
</dbReference>
<name>A0A8D9ACJ1_9HEMI</name>
<feature type="compositionally biased region" description="Polar residues" evidence="3">
    <location>
        <begin position="695"/>
        <end position="712"/>
    </location>
</feature>
<dbReference type="PANTHER" id="PTHR13720">
    <property type="entry name" value="WD-40 REPEAT PROTEIN"/>
    <property type="match status" value="1"/>
</dbReference>
<keyword evidence="1" id="KW-0853">WD repeat</keyword>
<evidence type="ECO:0000313" key="5">
    <source>
        <dbReference type="EMBL" id="CAG6762872.1"/>
    </source>
</evidence>
<keyword evidence="2" id="KW-0677">Repeat</keyword>
<keyword evidence="4" id="KW-0472">Membrane</keyword>
<feature type="compositionally biased region" description="Low complexity" evidence="3">
    <location>
        <begin position="1059"/>
        <end position="1077"/>
    </location>
</feature>
<feature type="compositionally biased region" description="Low complexity" evidence="3">
    <location>
        <begin position="1092"/>
        <end position="1116"/>
    </location>
</feature>
<evidence type="ECO:0000256" key="2">
    <source>
        <dbReference type="ARBA" id="ARBA00022737"/>
    </source>
</evidence>
<feature type="transmembrane region" description="Helical" evidence="4">
    <location>
        <begin position="20"/>
        <end position="47"/>
    </location>
</feature>
<dbReference type="InterPro" id="IPR050630">
    <property type="entry name" value="WD_repeat_EMAP"/>
</dbReference>
<evidence type="ECO:0000256" key="3">
    <source>
        <dbReference type="SAM" id="MobiDB-lite"/>
    </source>
</evidence>
<accession>A0A8D9ACJ1</accession>
<dbReference type="AlphaFoldDB" id="A0A8D9ACJ1"/>
<dbReference type="SUPFAM" id="SSF50978">
    <property type="entry name" value="WD40 repeat-like"/>
    <property type="match status" value="1"/>
</dbReference>
<proteinExistence type="predicted"/>
<evidence type="ECO:0000256" key="1">
    <source>
        <dbReference type="ARBA" id="ARBA00022574"/>
    </source>
</evidence>
<keyword evidence="4" id="KW-0812">Transmembrane</keyword>
<keyword evidence="4" id="KW-1133">Transmembrane helix</keyword>
<feature type="region of interest" description="Disordered" evidence="3">
    <location>
        <begin position="682"/>
        <end position="712"/>
    </location>
</feature>
<dbReference type="InterPro" id="IPR036322">
    <property type="entry name" value="WD40_repeat_dom_sf"/>
</dbReference>
<evidence type="ECO:0000256" key="4">
    <source>
        <dbReference type="SAM" id="Phobius"/>
    </source>
</evidence>
<dbReference type="InterPro" id="IPR015943">
    <property type="entry name" value="WD40/YVTN_repeat-like_dom_sf"/>
</dbReference>
<dbReference type="PANTHER" id="PTHR13720:SF33">
    <property type="entry name" value="HELP DOMAIN-CONTAINING PROTEIN"/>
    <property type="match status" value="1"/>
</dbReference>
<protein>
    <submittedName>
        <fullName evidence="5">WD repeat-containing protein 66</fullName>
    </submittedName>
</protein>
<sequence length="1202" mass="135730">MYFPYPNKESNPRNFDLFFSQFFTFLDIFIYFFKAILHTFLSLKLVFLSQTGHKGHRHHSKDKDPVLMKNTDYYLNTLKSYHSNIQGSTEPGYSALGNAEQERERFGNELNYELSWQIGVNPDCRILTICNDKRNDICFVSHEMIVVMNMSSRNYTILNSHRHDILCLQYDGYLLSASHSKIIVWDTHLETRVIQCLVDSDCDAYLCVIAERNVHFYTIDERKDGEQEMKEYMPEINWKYTNTCGDYLTGTTNLLVGTREGYITLWCGSKLLRHAQVHIGASNNKRFVKAVKIPRAKEYSSNQASVTALQCTPRLVLVGDSLGDVTLLNHDLTLIYWVSLEPVKAIKGIRVCRNSRNGNMSSSTMLGNEEWSSEELGSLCGYKEKGEGDSEETNMREYLEERLDEMLNMSIYAEETESQPKRSEDNMLKIKLNMFMEDHPTDTSIERTPLHVDDVIILGHQGEVWSINLDDGTASLMIKPPLHHITSLSPHPVESLAYVISDRNKVTVIDYKKQRMLLTKPVETTQVLNPTPRKASVEEVCRRQFTPTDLNDMKNNQDVTCVLSLYKFGITLLLCGFKNGMLWVLDQYLTVQYSPKYTPVSSKVTDILSNEINTLVAVSYHNGMISVYDIRSPTRLQVVAVYKAHEQVTQIIFDNVTETGVTIASIGTHRLVDVRTIRRKSSGNTVNAEKKSDPTEINETPDSNDKYGNTVTDSDEEKISENWISGQTSGNSVNSNEGYEFGNVAIRRVEQFANLLFIVSVPSEYFVKDNIDAHSESISDPSLYLIGTDQYKYRFLLKSNLTCIKTIQGPLLRSPVVNFKVLPDFNCALITTHSEIGFQKLPLSGLPHEYIYFTLPLSTEKIFLTPGRETLISIGGGGKDNDFLSVWKIDPASIRTHNPSSRHVLEPYYSLVQGGYRGEEFKKIENTFVYFTIEGACQDFINKQACLLLSSDLPSRTTIDLCHLPYILSALGVFPSEFDLRLLNVEIHLMGLTELDFAHFLVLYLNHRPVKAVSFEEVLAAVKYFAADSSKIYQMYSKQGTSCQRFARRIFANDKHGESSSSSSGTTSSSSVSSTGSQAGTNIRFNLDRTSKSSSGSGISSDASSVSSSGSTSSSSSSINIARLLRNRSRSPADTWMTKDTLVDVLTDWGEVKYSEESAEQLVDFLFGGDEKLDVMEVTARLVEPETVIKLDEIDEIRVYTC</sequence>
<organism evidence="5">
    <name type="scientific">Cacopsylla melanoneura</name>
    <dbReference type="NCBI Taxonomy" id="428564"/>
    <lineage>
        <taxon>Eukaryota</taxon>
        <taxon>Metazoa</taxon>
        <taxon>Ecdysozoa</taxon>
        <taxon>Arthropoda</taxon>
        <taxon>Hexapoda</taxon>
        <taxon>Insecta</taxon>
        <taxon>Pterygota</taxon>
        <taxon>Neoptera</taxon>
        <taxon>Paraneoptera</taxon>
        <taxon>Hemiptera</taxon>
        <taxon>Sternorrhyncha</taxon>
        <taxon>Psylloidea</taxon>
        <taxon>Psyllidae</taxon>
        <taxon>Psyllinae</taxon>
        <taxon>Cacopsylla</taxon>
    </lineage>
</organism>
<feature type="region of interest" description="Disordered" evidence="3">
    <location>
        <begin position="1055"/>
        <end position="1116"/>
    </location>
</feature>
<dbReference type="Gene3D" id="2.130.10.10">
    <property type="entry name" value="YVTN repeat-like/Quinoprotein amine dehydrogenase"/>
    <property type="match status" value="1"/>
</dbReference>
<reference evidence="5" key="1">
    <citation type="submission" date="2021-05" db="EMBL/GenBank/DDBJ databases">
        <authorList>
            <person name="Alioto T."/>
            <person name="Alioto T."/>
            <person name="Gomez Garrido J."/>
        </authorList>
    </citation>
    <scope>NUCLEOTIDE SEQUENCE</scope>
</reference>